<reference evidence="3 4" key="1">
    <citation type="submission" date="2014-06" db="EMBL/GenBank/DDBJ databases">
        <title>Whole Genome Sequences of Three Symbiotic Endozoicomonas Bacteria.</title>
        <authorList>
            <person name="Neave M.J."/>
            <person name="Apprill A."/>
            <person name="Voolstra C.R."/>
        </authorList>
    </citation>
    <scope>NUCLEOTIDE SEQUENCE [LARGE SCALE GENOMIC DNA]</scope>
    <source>
        <strain evidence="3 4">LMG 24815</strain>
    </source>
</reference>
<sequence length="291" mass="33002">MTKPCRDDGIGSDSMVRFYDKESMLIGSVASFLLAVFFIPNTRADALALATFWHPAFFVDEKNHPLFHFAGYPCCLQYGAGKGKANEGRVACRRTSSGSWVAQIQINASGGLGQGGITSGAGGNEPPERPFNRCEKEYDRYPDYNNRIRRWLLRLCFMLSRICCSGCTRGADGTSNAEENLELMTNDETVCVFSENCERGLENYGLCIQIKQFESFERRYQGIVVKMSALGLDIKKQINSGDYSLAVMNLIKAEQEELRAEMRQLEEVFLRYRKLYCNKECKENDEREPDR</sequence>
<evidence type="ECO:0000313" key="3">
    <source>
        <dbReference type="EMBL" id="KEQ14769.1"/>
    </source>
</evidence>
<comment type="caution">
    <text evidence="3">The sequence shown here is derived from an EMBL/GenBank/DDBJ whole genome shotgun (WGS) entry which is preliminary data.</text>
</comment>
<keyword evidence="2" id="KW-0812">Transmembrane</keyword>
<feature type="coiled-coil region" evidence="1">
    <location>
        <begin position="248"/>
        <end position="275"/>
    </location>
</feature>
<proteinExistence type="predicted"/>
<keyword evidence="4" id="KW-1185">Reference proteome</keyword>
<evidence type="ECO:0000256" key="2">
    <source>
        <dbReference type="SAM" id="Phobius"/>
    </source>
</evidence>
<organism evidence="3 4">
    <name type="scientific">Endozoicomonas montiporae</name>
    <dbReference type="NCBI Taxonomy" id="1027273"/>
    <lineage>
        <taxon>Bacteria</taxon>
        <taxon>Pseudomonadati</taxon>
        <taxon>Pseudomonadota</taxon>
        <taxon>Gammaproteobacteria</taxon>
        <taxon>Oceanospirillales</taxon>
        <taxon>Endozoicomonadaceae</taxon>
        <taxon>Endozoicomonas</taxon>
    </lineage>
</organism>
<keyword evidence="2" id="KW-1133">Transmembrane helix</keyword>
<evidence type="ECO:0000256" key="1">
    <source>
        <dbReference type="SAM" id="Coils"/>
    </source>
</evidence>
<dbReference type="EMBL" id="JOKG01000002">
    <property type="protein sequence ID" value="KEQ14769.1"/>
    <property type="molecule type" value="Genomic_DNA"/>
</dbReference>
<name>A0A081N8J6_9GAMM</name>
<protein>
    <submittedName>
        <fullName evidence="3">Uncharacterized protein</fullName>
    </submittedName>
</protein>
<keyword evidence="2" id="KW-0472">Membrane</keyword>
<keyword evidence="1" id="KW-0175">Coiled coil</keyword>
<evidence type="ECO:0000313" key="4">
    <source>
        <dbReference type="Proteomes" id="UP000028006"/>
    </source>
</evidence>
<dbReference type="AlphaFoldDB" id="A0A081N8J6"/>
<gene>
    <name evidence="3" type="ORF">GZ77_10800</name>
</gene>
<dbReference type="RefSeq" id="WP_034874821.1">
    <property type="nucleotide sequence ID" value="NZ_JOKG01000002.1"/>
</dbReference>
<accession>A0A081N8J6</accession>
<feature type="transmembrane region" description="Helical" evidence="2">
    <location>
        <begin position="23"/>
        <end position="39"/>
    </location>
</feature>
<dbReference type="Proteomes" id="UP000028006">
    <property type="component" value="Unassembled WGS sequence"/>
</dbReference>